<dbReference type="GO" id="GO:0071555">
    <property type="term" value="P:cell wall organization"/>
    <property type="evidence" value="ECO:0007669"/>
    <property type="project" value="UniProtKB-KW"/>
</dbReference>
<dbReference type="InterPro" id="IPR018392">
    <property type="entry name" value="LysM"/>
</dbReference>
<keyword evidence="2 3" id="KW-0961">Cell wall biogenesis/degradation</keyword>
<gene>
    <name evidence="3" type="primary">rlpA</name>
    <name evidence="6" type="ORF">ENV52_06080</name>
</gene>
<evidence type="ECO:0000256" key="4">
    <source>
        <dbReference type="RuleBase" id="RU003495"/>
    </source>
</evidence>
<dbReference type="CDD" id="cd22268">
    <property type="entry name" value="DPBB_RlpA-like"/>
    <property type="match status" value="1"/>
</dbReference>
<dbReference type="InterPro" id="IPR036779">
    <property type="entry name" value="LysM_dom_sf"/>
</dbReference>
<dbReference type="Gene3D" id="2.40.40.10">
    <property type="entry name" value="RlpA-like domain"/>
    <property type="match status" value="1"/>
</dbReference>
<dbReference type="PROSITE" id="PS51782">
    <property type="entry name" value="LYSM"/>
    <property type="match status" value="1"/>
</dbReference>
<dbReference type="GO" id="GO:0000270">
    <property type="term" value="P:peptidoglycan metabolic process"/>
    <property type="evidence" value="ECO:0007669"/>
    <property type="project" value="UniProtKB-UniRule"/>
</dbReference>
<comment type="similarity">
    <text evidence="3 4">Belongs to the RlpA family.</text>
</comment>
<dbReference type="SMART" id="SM00257">
    <property type="entry name" value="LysM"/>
    <property type="match status" value="1"/>
</dbReference>
<dbReference type="InterPro" id="IPR034718">
    <property type="entry name" value="RlpA"/>
</dbReference>
<dbReference type="InterPro" id="IPR012997">
    <property type="entry name" value="RplA"/>
</dbReference>
<dbReference type="InterPro" id="IPR009009">
    <property type="entry name" value="RlpA-like_DPBB"/>
</dbReference>
<dbReference type="NCBIfam" id="TIGR00413">
    <property type="entry name" value="rlpA"/>
    <property type="match status" value="1"/>
</dbReference>
<dbReference type="GO" id="GO:0008932">
    <property type="term" value="F:lytic endotransglycosylase activity"/>
    <property type="evidence" value="ECO:0007669"/>
    <property type="project" value="UniProtKB-UniRule"/>
</dbReference>
<protein>
    <recommendedName>
        <fullName evidence="3">Probable endolytic peptidoglycan transglycosylase RlpA</fullName>
        <ecNumber evidence="3">4.2.2.-</ecNumber>
    </recommendedName>
</protein>
<organism evidence="6">
    <name type="scientific">Desulfobacca acetoxidans</name>
    <dbReference type="NCBI Taxonomy" id="60893"/>
    <lineage>
        <taxon>Bacteria</taxon>
        <taxon>Pseudomonadati</taxon>
        <taxon>Thermodesulfobacteriota</taxon>
        <taxon>Desulfobaccia</taxon>
        <taxon>Desulfobaccales</taxon>
        <taxon>Desulfobaccaceae</taxon>
        <taxon>Desulfobacca</taxon>
    </lineage>
</organism>
<evidence type="ECO:0000256" key="3">
    <source>
        <dbReference type="HAMAP-Rule" id="MF_02071"/>
    </source>
</evidence>
<dbReference type="HAMAP" id="MF_02071">
    <property type="entry name" value="RlpA"/>
    <property type="match status" value="1"/>
</dbReference>
<dbReference type="EC" id="4.2.2.-" evidence="3"/>
<dbReference type="Pfam" id="PF01476">
    <property type="entry name" value="LysM"/>
    <property type="match status" value="1"/>
</dbReference>
<evidence type="ECO:0000259" key="5">
    <source>
        <dbReference type="PROSITE" id="PS51782"/>
    </source>
</evidence>
<name>A0A7V6A3B9_9BACT</name>
<sequence>MRKTDNRKAETGGVGHGFCYGKGQEEFMIALIPGITASLNSLQSPPAAAPSPRDGFSRLLHNVSRSLSSPEPPSPAPATYTVQPGDNLSAIARKLGFHNPEILAQVNNLKNPDQLQIGQVLTLPEHSQQSQQEGPIRQAKLAEKISAGCSQAARITSPAQGRRQLVSVSWYGSQHQGKLMANGRPFNMYADTVAHKSLPLGTRLTLTNPATGAAVKVQVTDRGPYVSGRSLDLSYSAARKLGVVQNGVSKVWMEGG</sequence>
<proteinExistence type="inferred from homology"/>
<reference evidence="6" key="1">
    <citation type="journal article" date="2020" name="mSystems">
        <title>Genome- and Community-Level Interaction Insights into Carbon Utilization and Element Cycling Functions of Hydrothermarchaeota in Hydrothermal Sediment.</title>
        <authorList>
            <person name="Zhou Z."/>
            <person name="Liu Y."/>
            <person name="Xu W."/>
            <person name="Pan J."/>
            <person name="Luo Z.H."/>
            <person name="Li M."/>
        </authorList>
    </citation>
    <scope>NUCLEOTIDE SEQUENCE [LARGE SCALE GENOMIC DNA]</scope>
    <source>
        <strain evidence="6">SpSt-767</strain>
    </source>
</reference>
<dbReference type="SUPFAM" id="SSF50685">
    <property type="entry name" value="Barwin-like endoglucanases"/>
    <property type="match status" value="1"/>
</dbReference>
<dbReference type="SUPFAM" id="SSF54106">
    <property type="entry name" value="LysM domain"/>
    <property type="match status" value="1"/>
</dbReference>
<comment type="caution">
    <text evidence="6">The sequence shown here is derived from an EMBL/GenBank/DDBJ whole genome shotgun (WGS) entry which is preliminary data.</text>
</comment>
<feature type="domain" description="LysM" evidence="5">
    <location>
        <begin position="78"/>
        <end position="123"/>
    </location>
</feature>
<dbReference type="AlphaFoldDB" id="A0A7V6A3B9"/>
<dbReference type="Pfam" id="PF03330">
    <property type="entry name" value="DPBB_1"/>
    <property type="match status" value="1"/>
</dbReference>
<dbReference type="InterPro" id="IPR036908">
    <property type="entry name" value="RlpA-like_sf"/>
</dbReference>
<keyword evidence="1 3" id="KW-0456">Lyase</keyword>
<dbReference type="PANTHER" id="PTHR34183">
    <property type="entry name" value="ENDOLYTIC PEPTIDOGLYCAN TRANSGLYCOSYLASE RLPA"/>
    <property type="match status" value="1"/>
</dbReference>
<accession>A0A7V6A3B9</accession>
<evidence type="ECO:0000256" key="1">
    <source>
        <dbReference type="ARBA" id="ARBA00023239"/>
    </source>
</evidence>
<evidence type="ECO:0000313" key="6">
    <source>
        <dbReference type="EMBL" id="HHS29253.1"/>
    </source>
</evidence>
<dbReference type="EMBL" id="DTGR01000097">
    <property type="protein sequence ID" value="HHS29253.1"/>
    <property type="molecule type" value="Genomic_DNA"/>
</dbReference>
<dbReference type="Gene3D" id="3.10.350.10">
    <property type="entry name" value="LysM domain"/>
    <property type="match status" value="1"/>
</dbReference>
<comment type="function">
    <text evidence="3">Lytic transglycosylase with a strong preference for naked glycan strands that lack stem peptides.</text>
</comment>
<dbReference type="PANTHER" id="PTHR34183:SF8">
    <property type="entry name" value="ENDOLYTIC PEPTIDOGLYCAN TRANSGLYCOSYLASE RLPA-RELATED"/>
    <property type="match status" value="1"/>
</dbReference>
<evidence type="ECO:0000256" key="2">
    <source>
        <dbReference type="ARBA" id="ARBA00023316"/>
    </source>
</evidence>
<dbReference type="CDD" id="cd00118">
    <property type="entry name" value="LysM"/>
    <property type="match status" value="1"/>
</dbReference>